<keyword evidence="5" id="KW-0597">Phosphoprotein</keyword>
<dbReference type="Pfam" id="PF00122">
    <property type="entry name" value="E1-E2_ATPase"/>
    <property type="match status" value="1"/>
</dbReference>
<keyword evidence="7 15" id="KW-0479">Metal-binding</keyword>
<dbReference type="InterPro" id="IPR023214">
    <property type="entry name" value="HAD_sf"/>
</dbReference>
<evidence type="ECO:0000256" key="16">
    <source>
        <dbReference type="SAM" id="MobiDB-lite"/>
    </source>
</evidence>
<sequence length="682" mass="70706">MHEHSDHAAAFRDRFWWSLALALPVVAFSPMFADLLGYDLPGWSWWISPLLGTVVFLWGGAPFLAGASSEIRSRRPGMMLLIALAITVAFVASALTTAGLLMLDFWWELALLVVIMLLGHWLEMRALGQASGALDALAALLPDAAERVTGDGVEQVPPGELAAGDVVLVRSGGRVPADGVVVEGGAALDESMITGESRAVRRGAGDRVVAGTVATDSAIRVRVDRVGEDTALAGIRRLVEQAQASRSRAQALADRAAGLLFWFASGVAVVTFAVWASIGDLAQAVERTVTVLVISCPHALGLAIPLVIAISTARAARAGILVKDRLALERMRTVDAVLFDKTGTLTTGRPTVVATVGHEDTLALAAAAEQDSEHPLAKAIVTATPASRHFREAESHADDAQPTITASAPSAPHAASTGPNHRSPAEVRGFRSLSGRGVVATVDGAAVAVGGPGLLRDLDAEPGPEIAEAARAWEAQGSTVVYVLRDGQVLGALALADEVRPESRAAVRTLRDKGIRTIMITGDARPVAEAVGAQVGVDEVVAEVRPEDKDSAVARLQARGLTVAMVGDGVNDAPALARADVGLAIGAGTDVAIESAGVVLASDDPRAVLSVVALSRAGYRKMLQNLFWATGYNLLAVPLAAGVLAGVGFVLPPAVGAILMSVSTIVVAANAQLLRRLDLRPS</sequence>
<evidence type="ECO:0000256" key="5">
    <source>
        <dbReference type="ARBA" id="ARBA00022553"/>
    </source>
</evidence>
<dbReference type="Pfam" id="PF00702">
    <property type="entry name" value="Hydrolase"/>
    <property type="match status" value="1"/>
</dbReference>
<feature type="transmembrane region" description="Helical" evidence="15">
    <location>
        <begin position="15"/>
        <end position="33"/>
    </location>
</feature>
<keyword evidence="14 15" id="KW-0472">Membrane</keyword>
<dbReference type="InterPro" id="IPR018303">
    <property type="entry name" value="ATPase_P-typ_P_site"/>
</dbReference>
<protein>
    <submittedName>
        <fullName evidence="18">Heavy metal translocating P-type ATPase</fullName>
    </submittedName>
</protein>
<keyword evidence="12 15" id="KW-1133">Transmembrane helix</keyword>
<evidence type="ECO:0000256" key="9">
    <source>
        <dbReference type="ARBA" id="ARBA00022840"/>
    </source>
</evidence>
<feature type="compositionally biased region" description="Low complexity" evidence="16">
    <location>
        <begin position="400"/>
        <end position="417"/>
    </location>
</feature>
<dbReference type="RefSeq" id="WP_344416102.1">
    <property type="nucleotide sequence ID" value="NZ_BAAAQK010000005.1"/>
</dbReference>
<dbReference type="InterPro" id="IPR023298">
    <property type="entry name" value="ATPase_P-typ_TM_dom_sf"/>
</dbReference>
<dbReference type="SFLD" id="SFLDG00002">
    <property type="entry name" value="C1.7:_P-type_atpase_like"/>
    <property type="match status" value="1"/>
</dbReference>
<reference evidence="18 19" key="1">
    <citation type="journal article" date="2019" name="Int. J. Syst. Evol. Microbiol.">
        <title>The Global Catalogue of Microorganisms (GCM) 10K type strain sequencing project: providing services to taxonomists for standard genome sequencing and annotation.</title>
        <authorList>
            <consortium name="The Broad Institute Genomics Platform"/>
            <consortium name="The Broad Institute Genome Sequencing Center for Infectious Disease"/>
            <person name="Wu L."/>
            <person name="Ma J."/>
        </authorList>
    </citation>
    <scope>NUCLEOTIDE SEQUENCE [LARGE SCALE GENOMIC DNA]</scope>
    <source>
        <strain evidence="18 19">JCM 16009</strain>
    </source>
</reference>
<feature type="transmembrane region" description="Helical" evidence="15">
    <location>
        <begin position="45"/>
        <end position="65"/>
    </location>
</feature>
<dbReference type="Gene3D" id="3.40.50.1000">
    <property type="entry name" value="HAD superfamily/HAD-like"/>
    <property type="match status" value="1"/>
</dbReference>
<dbReference type="Gene3D" id="2.70.150.10">
    <property type="entry name" value="Calcium-transporting ATPase, cytoplasmic transduction domain A"/>
    <property type="match status" value="1"/>
</dbReference>
<keyword evidence="3" id="KW-0813">Transport</keyword>
<evidence type="ECO:0000256" key="6">
    <source>
        <dbReference type="ARBA" id="ARBA00022692"/>
    </source>
</evidence>
<comment type="subcellular location">
    <subcellularLocation>
        <location evidence="1">Cell membrane</location>
        <topology evidence="1">Multi-pass membrane protein</topology>
    </subcellularLocation>
</comment>
<name>A0ABN2N054_9PSEU</name>
<dbReference type="PROSITE" id="PS00154">
    <property type="entry name" value="ATPASE_E1_E2"/>
    <property type="match status" value="1"/>
</dbReference>
<keyword evidence="11" id="KW-1278">Translocase</keyword>
<comment type="similarity">
    <text evidence="2 15">Belongs to the cation transport ATPase (P-type) (TC 3.A.3) family. Type IB subfamily.</text>
</comment>
<organism evidence="18 19">
    <name type="scientific">Pseudonocardia ailaonensis</name>
    <dbReference type="NCBI Taxonomy" id="367279"/>
    <lineage>
        <taxon>Bacteria</taxon>
        <taxon>Bacillati</taxon>
        <taxon>Actinomycetota</taxon>
        <taxon>Actinomycetes</taxon>
        <taxon>Pseudonocardiales</taxon>
        <taxon>Pseudonocardiaceae</taxon>
        <taxon>Pseudonocardia</taxon>
    </lineage>
</organism>
<keyword evidence="9 15" id="KW-0067">ATP-binding</keyword>
<evidence type="ECO:0000256" key="8">
    <source>
        <dbReference type="ARBA" id="ARBA00022741"/>
    </source>
</evidence>
<feature type="transmembrane region" description="Helical" evidence="15">
    <location>
        <begin position="655"/>
        <end position="674"/>
    </location>
</feature>
<gene>
    <name evidence="18" type="ORF">GCM10009836_27030</name>
</gene>
<evidence type="ECO:0000256" key="2">
    <source>
        <dbReference type="ARBA" id="ARBA00006024"/>
    </source>
</evidence>
<evidence type="ECO:0000313" key="18">
    <source>
        <dbReference type="EMBL" id="GAA1846041.1"/>
    </source>
</evidence>
<feature type="transmembrane region" description="Helical" evidence="15">
    <location>
        <begin position="290"/>
        <end position="313"/>
    </location>
</feature>
<dbReference type="InterPro" id="IPR001757">
    <property type="entry name" value="P_typ_ATPase"/>
</dbReference>
<evidence type="ECO:0000256" key="14">
    <source>
        <dbReference type="ARBA" id="ARBA00023136"/>
    </source>
</evidence>
<dbReference type="Gene3D" id="3.40.1110.10">
    <property type="entry name" value="Calcium-transporting ATPase, cytoplasmic domain N"/>
    <property type="match status" value="1"/>
</dbReference>
<accession>A0ABN2N054</accession>
<dbReference type="PANTHER" id="PTHR43520:SF5">
    <property type="entry name" value="CATION-TRANSPORTING P-TYPE ATPASE-RELATED"/>
    <property type="match status" value="1"/>
</dbReference>
<feature type="transmembrane region" description="Helical" evidence="15">
    <location>
        <begin position="105"/>
        <end position="122"/>
    </location>
</feature>
<keyword evidence="13" id="KW-0406">Ion transport</keyword>
<feature type="transmembrane region" description="Helical" evidence="15">
    <location>
        <begin position="256"/>
        <end position="278"/>
    </location>
</feature>
<dbReference type="SFLD" id="SFLDF00027">
    <property type="entry name" value="p-type_atpase"/>
    <property type="match status" value="1"/>
</dbReference>
<dbReference type="SUPFAM" id="SSF81665">
    <property type="entry name" value="Calcium ATPase, transmembrane domain M"/>
    <property type="match status" value="1"/>
</dbReference>
<dbReference type="NCBIfam" id="TIGR01494">
    <property type="entry name" value="ATPase_P-type"/>
    <property type="match status" value="2"/>
</dbReference>
<keyword evidence="8 15" id="KW-0547">Nucleotide-binding</keyword>
<dbReference type="EMBL" id="BAAAQK010000005">
    <property type="protein sequence ID" value="GAA1846041.1"/>
    <property type="molecule type" value="Genomic_DNA"/>
</dbReference>
<evidence type="ECO:0000256" key="13">
    <source>
        <dbReference type="ARBA" id="ARBA00023065"/>
    </source>
</evidence>
<evidence type="ECO:0000256" key="4">
    <source>
        <dbReference type="ARBA" id="ARBA00022475"/>
    </source>
</evidence>
<evidence type="ECO:0000256" key="7">
    <source>
        <dbReference type="ARBA" id="ARBA00022723"/>
    </source>
</evidence>
<evidence type="ECO:0000256" key="15">
    <source>
        <dbReference type="RuleBase" id="RU362081"/>
    </source>
</evidence>
<evidence type="ECO:0000256" key="12">
    <source>
        <dbReference type="ARBA" id="ARBA00022989"/>
    </source>
</evidence>
<dbReference type="Proteomes" id="UP001500449">
    <property type="component" value="Unassembled WGS sequence"/>
</dbReference>
<dbReference type="InterPro" id="IPR023299">
    <property type="entry name" value="ATPase_P-typ_cyto_dom_N"/>
</dbReference>
<keyword evidence="6 15" id="KW-0812">Transmembrane</keyword>
<dbReference type="InterPro" id="IPR059000">
    <property type="entry name" value="ATPase_P-type_domA"/>
</dbReference>
<dbReference type="InterPro" id="IPR027256">
    <property type="entry name" value="P-typ_ATPase_IB"/>
</dbReference>
<dbReference type="NCBIfam" id="TIGR01525">
    <property type="entry name" value="ATPase-IB_hvy"/>
    <property type="match status" value="1"/>
</dbReference>
<keyword evidence="10" id="KW-0460">Magnesium</keyword>
<proteinExistence type="inferred from homology"/>
<evidence type="ECO:0000256" key="1">
    <source>
        <dbReference type="ARBA" id="ARBA00004651"/>
    </source>
</evidence>
<dbReference type="SUPFAM" id="SSF56784">
    <property type="entry name" value="HAD-like"/>
    <property type="match status" value="1"/>
</dbReference>
<dbReference type="PANTHER" id="PTHR43520">
    <property type="entry name" value="ATP7, ISOFORM B"/>
    <property type="match status" value="1"/>
</dbReference>
<dbReference type="InterPro" id="IPR008250">
    <property type="entry name" value="ATPase_P-typ_transduc_dom_A_sf"/>
</dbReference>
<comment type="caution">
    <text evidence="18">The sequence shown here is derived from an EMBL/GenBank/DDBJ whole genome shotgun (WGS) entry which is preliminary data.</text>
</comment>
<dbReference type="InterPro" id="IPR044492">
    <property type="entry name" value="P_typ_ATPase_HD_dom"/>
</dbReference>
<feature type="domain" description="P-type ATPase A" evidence="17">
    <location>
        <begin position="140"/>
        <end position="240"/>
    </location>
</feature>
<evidence type="ECO:0000256" key="3">
    <source>
        <dbReference type="ARBA" id="ARBA00022448"/>
    </source>
</evidence>
<evidence type="ECO:0000256" key="11">
    <source>
        <dbReference type="ARBA" id="ARBA00022967"/>
    </source>
</evidence>
<dbReference type="PRINTS" id="PR00119">
    <property type="entry name" value="CATATPASE"/>
</dbReference>
<feature type="transmembrane region" description="Helical" evidence="15">
    <location>
        <begin position="77"/>
        <end position="99"/>
    </location>
</feature>
<keyword evidence="19" id="KW-1185">Reference proteome</keyword>
<dbReference type="SUPFAM" id="SSF81653">
    <property type="entry name" value="Calcium ATPase, transduction domain A"/>
    <property type="match status" value="1"/>
</dbReference>
<evidence type="ECO:0000313" key="19">
    <source>
        <dbReference type="Proteomes" id="UP001500449"/>
    </source>
</evidence>
<keyword evidence="4 15" id="KW-1003">Cell membrane</keyword>
<evidence type="ECO:0000259" key="17">
    <source>
        <dbReference type="Pfam" id="PF00122"/>
    </source>
</evidence>
<dbReference type="SFLD" id="SFLDS00003">
    <property type="entry name" value="Haloacid_Dehalogenase"/>
    <property type="match status" value="1"/>
</dbReference>
<dbReference type="InterPro" id="IPR036412">
    <property type="entry name" value="HAD-like_sf"/>
</dbReference>
<feature type="region of interest" description="Disordered" evidence="16">
    <location>
        <begin position="391"/>
        <end position="427"/>
    </location>
</feature>
<evidence type="ECO:0000256" key="10">
    <source>
        <dbReference type="ARBA" id="ARBA00022842"/>
    </source>
</evidence>
<feature type="transmembrane region" description="Helical" evidence="15">
    <location>
        <begin position="626"/>
        <end position="649"/>
    </location>
</feature>